<dbReference type="GO" id="GO:0016020">
    <property type="term" value="C:membrane"/>
    <property type="evidence" value="ECO:0007669"/>
    <property type="project" value="UniProtKB-SubCell"/>
</dbReference>
<evidence type="ECO:0000313" key="9">
    <source>
        <dbReference type="Proteomes" id="UP000694557"/>
    </source>
</evidence>
<evidence type="ECO:0000313" key="8">
    <source>
        <dbReference type="Ensembl" id="ENSOKIP00005025093.1"/>
    </source>
</evidence>
<dbReference type="InterPro" id="IPR050467">
    <property type="entry name" value="LRFN"/>
</dbReference>
<keyword evidence="4" id="KW-1015">Disulfide bond</keyword>
<dbReference type="PANTHER" id="PTHR45842:SF12">
    <property type="entry name" value="KEKKON 5, ISOFORM A"/>
    <property type="match status" value="1"/>
</dbReference>
<evidence type="ECO:0000256" key="3">
    <source>
        <dbReference type="ARBA" id="ARBA00022737"/>
    </source>
</evidence>
<dbReference type="InterPro" id="IPR032675">
    <property type="entry name" value="LRR_dom_sf"/>
</dbReference>
<accession>A0A8C7FAC4</accession>
<dbReference type="SMART" id="SM00409">
    <property type="entry name" value="IG"/>
    <property type="match status" value="1"/>
</dbReference>
<dbReference type="PANTHER" id="PTHR45842">
    <property type="entry name" value="SYNAPTIC ADHESION-LIKE MOLECULE SALM"/>
    <property type="match status" value="1"/>
</dbReference>
<dbReference type="GeneTree" id="ENSGT00950000183146"/>
<dbReference type="SMART" id="SM00013">
    <property type="entry name" value="LRRNT"/>
    <property type="match status" value="1"/>
</dbReference>
<feature type="domain" description="Ig-like" evidence="7">
    <location>
        <begin position="296"/>
        <end position="397"/>
    </location>
</feature>
<dbReference type="Pfam" id="PF01462">
    <property type="entry name" value="LRRNT"/>
    <property type="match status" value="1"/>
</dbReference>
<dbReference type="Gene3D" id="3.80.10.10">
    <property type="entry name" value="Ribonuclease Inhibitor"/>
    <property type="match status" value="1"/>
</dbReference>
<evidence type="ECO:0000256" key="2">
    <source>
        <dbReference type="ARBA" id="ARBA00022729"/>
    </source>
</evidence>
<dbReference type="InterPro" id="IPR007110">
    <property type="entry name" value="Ig-like_dom"/>
</dbReference>
<evidence type="ECO:0000256" key="6">
    <source>
        <dbReference type="SAM" id="Phobius"/>
    </source>
</evidence>
<evidence type="ECO:0000256" key="4">
    <source>
        <dbReference type="ARBA" id="ARBA00023157"/>
    </source>
</evidence>
<dbReference type="PROSITE" id="PS50835">
    <property type="entry name" value="IG_LIKE"/>
    <property type="match status" value="1"/>
</dbReference>
<keyword evidence="3" id="KW-0677">Repeat</keyword>
<dbReference type="InterPro" id="IPR013783">
    <property type="entry name" value="Ig-like_fold"/>
</dbReference>
<dbReference type="InterPro" id="IPR003599">
    <property type="entry name" value="Ig_sub"/>
</dbReference>
<keyword evidence="5" id="KW-0325">Glycoprotein</keyword>
<evidence type="ECO:0000256" key="5">
    <source>
        <dbReference type="ARBA" id="ARBA00023180"/>
    </source>
</evidence>
<dbReference type="SUPFAM" id="SSF48726">
    <property type="entry name" value="Immunoglobulin"/>
    <property type="match status" value="1"/>
</dbReference>
<keyword evidence="2" id="KW-0732">Signal</keyword>
<feature type="transmembrane region" description="Helical" evidence="6">
    <location>
        <begin position="421"/>
        <end position="441"/>
    </location>
</feature>
<dbReference type="Pfam" id="PF13855">
    <property type="entry name" value="LRR_8"/>
    <property type="match status" value="1"/>
</dbReference>
<keyword evidence="9" id="KW-1185">Reference proteome</keyword>
<keyword evidence="6" id="KW-1133">Transmembrane helix</keyword>
<dbReference type="InterPro" id="IPR003591">
    <property type="entry name" value="Leu-rich_rpt_typical-subtyp"/>
</dbReference>
<name>A0A8C7FAC4_ONCKI</name>
<dbReference type="PROSITE" id="PS51450">
    <property type="entry name" value="LRR"/>
    <property type="match status" value="2"/>
</dbReference>
<dbReference type="SUPFAM" id="SSF52058">
    <property type="entry name" value="L domain-like"/>
    <property type="match status" value="1"/>
</dbReference>
<dbReference type="SMART" id="SM00369">
    <property type="entry name" value="LRR_TYP"/>
    <property type="match status" value="5"/>
</dbReference>
<evidence type="ECO:0000256" key="1">
    <source>
        <dbReference type="ARBA" id="ARBA00022614"/>
    </source>
</evidence>
<keyword evidence="6" id="KW-0812">Transmembrane</keyword>
<sequence>MGLIRCLQLLHQQAETQPSNSRMCPVVPQPLCVSIDGHLHGFRVTLAFLLSMCLSRMTFTAACPPPCLCASDIVSCSGRNLSTVPPDLPGYVTRLDLSHNVLSTLLLDWPDRCLDRLTTLVLSQNAITHLAPDTFAPTPHLRHLDLSSNGLSRLNASAFHGLGELEVLLLFGNRISQTMAGAFQGLSSLERLYLGRNRLAAFPLELYQRNGALPCLRFLDLSMNMVRQVPVQSLLSLATWQQGGIYLQGNPLVCDCALRAMLEYWERRQYRPLLDFREEYPCSLGQEEWLNCSASPQGGFHGTVEVSYQAEPGDWLMVPCPGISLPLREGLMVFWVTPGDGSPALGVTDGQSSRLTVLTNGTLEIRGALREDSGTYSCVAVRGRHRSSNETLEVTVSVGNPSGLGKSGEERSSGGEHFNTAFTTLASCVVSIVLVLLYLYLTPCRCHGGKAGGVGGCGGRAMLLCADPREAELADRRVTGGKRVAFLETGGEHPHKCSAKHPVMDAAAIEGILKNGSRALEQVHEEHVA</sequence>
<dbReference type="InterPro" id="IPR000372">
    <property type="entry name" value="LRRNT"/>
</dbReference>
<evidence type="ECO:0000259" key="7">
    <source>
        <dbReference type="PROSITE" id="PS50835"/>
    </source>
</evidence>
<reference evidence="8" key="2">
    <citation type="submission" date="2025-09" db="UniProtKB">
        <authorList>
            <consortium name="Ensembl"/>
        </authorList>
    </citation>
    <scope>IDENTIFICATION</scope>
</reference>
<gene>
    <name evidence="8" type="primary">LOC109896268</name>
</gene>
<keyword evidence="1" id="KW-0433">Leucine-rich repeat</keyword>
<dbReference type="Gene3D" id="2.60.40.10">
    <property type="entry name" value="Immunoglobulins"/>
    <property type="match status" value="1"/>
</dbReference>
<keyword evidence="6" id="KW-0472">Membrane</keyword>
<dbReference type="Ensembl" id="ENSOKIT00005026578.1">
    <property type="protein sequence ID" value="ENSOKIP00005025093.1"/>
    <property type="gene ID" value="ENSOKIG00005010903.1"/>
</dbReference>
<dbReference type="AlphaFoldDB" id="A0A8C7FAC4"/>
<protein>
    <recommendedName>
        <fullName evidence="7">Ig-like domain-containing protein</fullName>
    </recommendedName>
</protein>
<dbReference type="InterPro" id="IPR036179">
    <property type="entry name" value="Ig-like_dom_sf"/>
</dbReference>
<dbReference type="InterPro" id="IPR001611">
    <property type="entry name" value="Leu-rich_rpt"/>
</dbReference>
<dbReference type="Proteomes" id="UP000694557">
    <property type="component" value="Unassembled WGS sequence"/>
</dbReference>
<reference evidence="8" key="1">
    <citation type="submission" date="2025-08" db="UniProtKB">
        <authorList>
            <consortium name="Ensembl"/>
        </authorList>
    </citation>
    <scope>IDENTIFICATION</scope>
</reference>
<proteinExistence type="predicted"/>
<organism evidence="8 9">
    <name type="scientific">Oncorhynchus kisutch</name>
    <name type="common">Coho salmon</name>
    <name type="synonym">Salmo kisutch</name>
    <dbReference type="NCBI Taxonomy" id="8019"/>
    <lineage>
        <taxon>Eukaryota</taxon>
        <taxon>Metazoa</taxon>
        <taxon>Chordata</taxon>
        <taxon>Craniata</taxon>
        <taxon>Vertebrata</taxon>
        <taxon>Euteleostomi</taxon>
        <taxon>Actinopterygii</taxon>
        <taxon>Neopterygii</taxon>
        <taxon>Teleostei</taxon>
        <taxon>Protacanthopterygii</taxon>
        <taxon>Salmoniformes</taxon>
        <taxon>Salmonidae</taxon>
        <taxon>Salmoninae</taxon>
        <taxon>Oncorhynchus</taxon>
    </lineage>
</organism>